<evidence type="ECO:0000313" key="2">
    <source>
        <dbReference type="Proteomes" id="UP000324800"/>
    </source>
</evidence>
<dbReference type="AlphaFoldDB" id="A0A5J4VEV9"/>
<proteinExistence type="predicted"/>
<gene>
    <name evidence="1" type="ORF">EZS28_023477</name>
</gene>
<comment type="caution">
    <text evidence="1">The sequence shown here is derived from an EMBL/GenBank/DDBJ whole genome shotgun (WGS) entry which is preliminary data.</text>
</comment>
<dbReference type="EMBL" id="SNRW01007590">
    <property type="protein sequence ID" value="KAA6380995.1"/>
    <property type="molecule type" value="Genomic_DNA"/>
</dbReference>
<accession>A0A5J4VEV9</accession>
<reference evidence="1 2" key="1">
    <citation type="submission" date="2019-03" db="EMBL/GenBank/DDBJ databases">
        <title>Single cell metagenomics reveals metabolic interactions within the superorganism composed of flagellate Streblomastix strix and complex community of Bacteroidetes bacteria on its surface.</title>
        <authorList>
            <person name="Treitli S.C."/>
            <person name="Kolisko M."/>
            <person name="Husnik F."/>
            <person name="Keeling P."/>
            <person name="Hampl V."/>
        </authorList>
    </citation>
    <scope>NUCLEOTIDE SEQUENCE [LARGE SCALE GENOMIC DNA]</scope>
    <source>
        <strain evidence="1">ST1C</strain>
    </source>
</reference>
<sequence length="36" mass="3841">TETAASVYKIDSPLQPMLADIATVLNTSRGLIIPQL</sequence>
<feature type="non-terminal residue" evidence="1">
    <location>
        <position position="1"/>
    </location>
</feature>
<protein>
    <submittedName>
        <fullName evidence="1">Uncharacterized protein</fullName>
    </submittedName>
</protein>
<evidence type="ECO:0000313" key="1">
    <source>
        <dbReference type="EMBL" id="KAA6380995.1"/>
    </source>
</evidence>
<dbReference type="Proteomes" id="UP000324800">
    <property type="component" value="Unassembled WGS sequence"/>
</dbReference>
<organism evidence="1 2">
    <name type="scientific">Streblomastix strix</name>
    <dbReference type="NCBI Taxonomy" id="222440"/>
    <lineage>
        <taxon>Eukaryota</taxon>
        <taxon>Metamonada</taxon>
        <taxon>Preaxostyla</taxon>
        <taxon>Oxymonadida</taxon>
        <taxon>Streblomastigidae</taxon>
        <taxon>Streblomastix</taxon>
    </lineage>
</organism>
<name>A0A5J4VEV9_9EUKA</name>